<dbReference type="Proteomes" id="UP000018888">
    <property type="component" value="Unassembled WGS sequence"/>
</dbReference>
<keyword evidence="3" id="KW-1185">Reference proteome</keyword>
<dbReference type="EMBL" id="AUPC02000210">
    <property type="protein sequence ID" value="POG65593.1"/>
    <property type="molecule type" value="Genomic_DNA"/>
</dbReference>
<dbReference type="AlphaFoldDB" id="A0A2P4PJM7"/>
<accession>A0A2P4PJM7</accession>
<sequence>MIQQRIQRKKRILSRRTMKKNGKKVIEKVEKDKGQKIRKEEELKIQSLKLPNLIIERKEGNDIVIKRHISKNQ</sequence>
<evidence type="ECO:0000256" key="1">
    <source>
        <dbReference type="SAM" id="MobiDB-lite"/>
    </source>
</evidence>
<evidence type="ECO:0000313" key="3">
    <source>
        <dbReference type="Proteomes" id="UP000018888"/>
    </source>
</evidence>
<proteinExistence type="predicted"/>
<protein>
    <submittedName>
        <fullName evidence="2">Uncharacterized protein</fullName>
    </submittedName>
</protein>
<feature type="region of interest" description="Disordered" evidence="1">
    <location>
        <begin position="1"/>
        <end position="23"/>
    </location>
</feature>
<reference evidence="2 3" key="1">
    <citation type="journal article" date="2013" name="Proc. Natl. Acad. Sci. U.S.A.">
        <title>Genome of an arbuscular mycorrhizal fungus provides insight into the oldest plant symbiosis.</title>
        <authorList>
            <person name="Tisserant E."/>
            <person name="Malbreil M."/>
            <person name="Kuo A."/>
            <person name="Kohler A."/>
            <person name="Symeonidi A."/>
            <person name="Balestrini R."/>
            <person name="Charron P."/>
            <person name="Duensing N."/>
            <person name="Frei Dit Frey N."/>
            <person name="Gianinazzi-Pearson V."/>
            <person name="Gilbert L.B."/>
            <person name="Handa Y."/>
            <person name="Herr J.R."/>
            <person name="Hijri M."/>
            <person name="Koul R."/>
            <person name="Kawaguchi M."/>
            <person name="Krajinski F."/>
            <person name="Lammers P.J."/>
            <person name="Masclaux F.G."/>
            <person name="Murat C."/>
            <person name="Morin E."/>
            <person name="Ndikumana S."/>
            <person name="Pagni M."/>
            <person name="Petitpierre D."/>
            <person name="Requena N."/>
            <person name="Rosikiewicz P."/>
            <person name="Riley R."/>
            <person name="Saito K."/>
            <person name="San Clemente H."/>
            <person name="Shapiro H."/>
            <person name="van Tuinen D."/>
            <person name="Becard G."/>
            <person name="Bonfante P."/>
            <person name="Paszkowski U."/>
            <person name="Shachar-Hill Y.Y."/>
            <person name="Tuskan G.A."/>
            <person name="Young P.W."/>
            <person name="Sanders I.R."/>
            <person name="Henrissat B."/>
            <person name="Rensing S.A."/>
            <person name="Grigoriev I.V."/>
            <person name="Corradi N."/>
            <person name="Roux C."/>
            <person name="Martin F."/>
        </authorList>
    </citation>
    <scope>NUCLEOTIDE SEQUENCE [LARGE SCALE GENOMIC DNA]</scope>
    <source>
        <strain evidence="2 3">DAOM 197198</strain>
    </source>
</reference>
<evidence type="ECO:0000313" key="2">
    <source>
        <dbReference type="EMBL" id="POG65593.1"/>
    </source>
</evidence>
<gene>
    <name evidence="2" type="ORF">GLOIN_2v1664752</name>
</gene>
<name>A0A2P4PJM7_RHIID</name>
<organism evidence="2 3">
    <name type="scientific">Rhizophagus irregularis (strain DAOM 181602 / DAOM 197198 / MUCL 43194)</name>
    <name type="common">Arbuscular mycorrhizal fungus</name>
    <name type="synonym">Glomus intraradices</name>
    <dbReference type="NCBI Taxonomy" id="747089"/>
    <lineage>
        <taxon>Eukaryota</taxon>
        <taxon>Fungi</taxon>
        <taxon>Fungi incertae sedis</taxon>
        <taxon>Mucoromycota</taxon>
        <taxon>Glomeromycotina</taxon>
        <taxon>Glomeromycetes</taxon>
        <taxon>Glomerales</taxon>
        <taxon>Glomeraceae</taxon>
        <taxon>Rhizophagus</taxon>
    </lineage>
</organism>
<reference evidence="2 3" key="2">
    <citation type="journal article" date="2018" name="New Phytol.">
        <title>High intraspecific genome diversity in the model arbuscular mycorrhizal symbiont Rhizophagus irregularis.</title>
        <authorList>
            <person name="Chen E.C.H."/>
            <person name="Morin E."/>
            <person name="Beaudet D."/>
            <person name="Noel J."/>
            <person name="Yildirir G."/>
            <person name="Ndikumana S."/>
            <person name="Charron P."/>
            <person name="St-Onge C."/>
            <person name="Giorgi J."/>
            <person name="Kruger M."/>
            <person name="Marton T."/>
            <person name="Ropars J."/>
            <person name="Grigoriev I.V."/>
            <person name="Hainaut M."/>
            <person name="Henrissat B."/>
            <person name="Roux C."/>
            <person name="Martin F."/>
            <person name="Corradi N."/>
        </authorList>
    </citation>
    <scope>NUCLEOTIDE SEQUENCE [LARGE SCALE GENOMIC DNA]</scope>
    <source>
        <strain evidence="2 3">DAOM 197198</strain>
    </source>
</reference>
<comment type="caution">
    <text evidence="2">The sequence shown here is derived from an EMBL/GenBank/DDBJ whole genome shotgun (WGS) entry which is preliminary data.</text>
</comment>